<dbReference type="EMBL" id="GBRH01229934">
    <property type="protein sequence ID" value="JAD67961.1"/>
    <property type="molecule type" value="Transcribed_RNA"/>
</dbReference>
<organism evidence="1">
    <name type="scientific">Arundo donax</name>
    <name type="common">Giant reed</name>
    <name type="synonym">Donax arundinaceus</name>
    <dbReference type="NCBI Taxonomy" id="35708"/>
    <lineage>
        <taxon>Eukaryota</taxon>
        <taxon>Viridiplantae</taxon>
        <taxon>Streptophyta</taxon>
        <taxon>Embryophyta</taxon>
        <taxon>Tracheophyta</taxon>
        <taxon>Spermatophyta</taxon>
        <taxon>Magnoliopsida</taxon>
        <taxon>Liliopsida</taxon>
        <taxon>Poales</taxon>
        <taxon>Poaceae</taxon>
        <taxon>PACMAD clade</taxon>
        <taxon>Arundinoideae</taxon>
        <taxon>Arundineae</taxon>
        <taxon>Arundo</taxon>
    </lineage>
</organism>
<dbReference type="AlphaFoldDB" id="A0A0A9BXD3"/>
<name>A0A0A9BXD3_ARUDO</name>
<reference evidence="1" key="1">
    <citation type="submission" date="2014-09" db="EMBL/GenBank/DDBJ databases">
        <authorList>
            <person name="Magalhaes I.L.F."/>
            <person name="Oliveira U."/>
            <person name="Santos F.R."/>
            <person name="Vidigal T.H.D.A."/>
            <person name="Brescovit A.D."/>
            <person name="Santos A.J."/>
        </authorList>
    </citation>
    <scope>NUCLEOTIDE SEQUENCE</scope>
    <source>
        <tissue evidence="1">Shoot tissue taken approximately 20 cm above the soil surface</tissue>
    </source>
</reference>
<reference evidence="1" key="2">
    <citation type="journal article" date="2015" name="Data Brief">
        <title>Shoot transcriptome of the giant reed, Arundo donax.</title>
        <authorList>
            <person name="Barrero R.A."/>
            <person name="Guerrero F.D."/>
            <person name="Moolhuijzen P."/>
            <person name="Goolsby J.A."/>
            <person name="Tidwell J."/>
            <person name="Bellgard S.E."/>
            <person name="Bellgard M.I."/>
        </authorList>
    </citation>
    <scope>NUCLEOTIDE SEQUENCE</scope>
    <source>
        <tissue evidence="1">Shoot tissue taken approximately 20 cm above the soil surface</tissue>
    </source>
</reference>
<sequence>MGHCKLPLGLDEDGNQTDGNYVWTYTSPEFPMLQVS</sequence>
<protein>
    <submittedName>
        <fullName evidence="1">Uncharacterized protein</fullName>
    </submittedName>
</protein>
<accession>A0A0A9BXD3</accession>
<evidence type="ECO:0000313" key="1">
    <source>
        <dbReference type="EMBL" id="JAD67961.1"/>
    </source>
</evidence>
<proteinExistence type="predicted"/>